<reference evidence="2" key="1">
    <citation type="submission" date="2016-10" db="EMBL/GenBank/DDBJ databases">
        <authorList>
            <person name="Varghese N."/>
            <person name="Submissions S."/>
        </authorList>
    </citation>
    <scope>NUCLEOTIDE SEQUENCE [LARGE SCALE GENOMIC DNA]</scope>
    <source>
        <strain evidence="2">GAS106B</strain>
    </source>
</reference>
<gene>
    <name evidence="1" type="ORF">SAMN05443245_5276</name>
</gene>
<sequence>MPLPDFEFPTLYDLRRLWVERKGDREVRNLILEIERTRRRIRAIQELHRVIDKCWKEKGGGNLVALEELRVLLLEEGWRDGTMDERPKE</sequence>
<evidence type="ECO:0000313" key="2">
    <source>
        <dbReference type="Proteomes" id="UP000183487"/>
    </source>
</evidence>
<organism evidence="1 2">
    <name type="scientific">Paraburkholderia fungorum</name>
    <dbReference type="NCBI Taxonomy" id="134537"/>
    <lineage>
        <taxon>Bacteria</taxon>
        <taxon>Pseudomonadati</taxon>
        <taxon>Pseudomonadota</taxon>
        <taxon>Betaproteobacteria</taxon>
        <taxon>Burkholderiales</taxon>
        <taxon>Burkholderiaceae</taxon>
        <taxon>Paraburkholderia</taxon>
    </lineage>
</organism>
<name>A0A1H1IJW1_9BURK</name>
<dbReference type="Proteomes" id="UP000183487">
    <property type="component" value="Unassembled WGS sequence"/>
</dbReference>
<dbReference type="EMBL" id="FNKP01000002">
    <property type="protein sequence ID" value="SDR37869.1"/>
    <property type="molecule type" value="Genomic_DNA"/>
</dbReference>
<dbReference type="RefSeq" id="WP_143026366.1">
    <property type="nucleotide sequence ID" value="NZ_FNKP01000002.1"/>
</dbReference>
<dbReference type="AlphaFoldDB" id="A0A1H1IJW1"/>
<accession>A0A1H1IJW1</accession>
<proteinExistence type="predicted"/>
<keyword evidence="2" id="KW-1185">Reference proteome</keyword>
<evidence type="ECO:0000313" key="1">
    <source>
        <dbReference type="EMBL" id="SDR37869.1"/>
    </source>
</evidence>
<protein>
    <submittedName>
        <fullName evidence="1">Uncharacterized protein</fullName>
    </submittedName>
</protein>